<comment type="subunit">
    <text evidence="16">Interacts with NF-kappa-B p50/NFKB1 and NF-kappa-B p65/RELA.</text>
</comment>
<evidence type="ECO:0000256" key="14">
    <source>
        <dbReference type="ARBA" id="ARBA00023274"/>
    </source>
</evidence>
<proteinExistence type="inferred from homology"/>
<evidence type="ECO:0000256" key="19">
    <source>
        <dbReference type="ARBA" id="ARBA00076674"/>
    </source>
</evidence>
<feature type="domain" description="S1 motif" evidence="22">
    <location>
        <begin position="495"/>
        <end position="562"/>
    </location>
</feature>
<dbReference type="FunFam" id="2.40.50.140:FF:000179">
    <property type="entry name" value="rRNA biogenesis protein RRP5"/>
    <property type="match status" value="1"/>
</dbReference>
<dbReference type="FunFam" id="2.40.50.140:FF:000280">
    <property type="entry name" value="rRNA biogenesis protein RRP5"/>
    <property type="match status" value="1"/>
</dbReference>
<feature type="domain" description="S1 motif" evidence="22">
    <location>
        <begin position="802"/>
        <end position="871"/>
    </location>
</feature>
<dbReference type="InterPro" id="IPR057301">
    <property type="entry name" value="Rrp5_OB_4th"/>
</dbReference>
<evidence type="ECO:0000256" key="6">
    <source>
        <dbReference type="ARBA" id="ARBA00022553"/>
    </source>
</evidence>
<dbReference type="Gene3D" id="2.40.50.140">
    <property type="entry name" value="Nucleic acid-binding proteins"/>
    <property type="match status" value="10"/>
</dbReference>
<dbReference type="PANTHER" id="PTHR23270">
    <property type="entry name" value="PROGRAMMED CELL DEATH PROTEIN 11 PRE-RRNA PROCESSING PROTEIN RRP5"/>
    <property type="match status" value="1"/>
</dbReference>
<dbReference type="GO" id="GO:0003723">
    <property type="term" value="F:RNA binding"/>
    <property type="evidence" value="ECO:0007669"/>
    <property type="project" value="TreeGrafter"/>
</dbReference>
<protein>
    <recommendedName>
        <fullName evidence="17">Protein RRP5 homolog</fullName>
    </recommendedName>
    <alternativeName>
        <fullName evidence="20">Programmed cell death protein 11</fullName>
    </alternativeName>
    <alternativeName>
        <fullName evidence="19">Ribosomal RNA-processing protein 5</fullName>
    </alternativeName>
    <alternativeName>
        <fullName evidence="18">rRNA biogenesis protein RRP5</fullName>
    </alternativeName>
</protein>
<feature type="domain" description="S1 motif" evidence="22">
    <location>
        <begin position="1120"/>
        <end position="1196"/>
    </location>
</feature>
<evidence type="ECO:0000256" key="8">
    <source>
        <dbReference type="ARBA" id="ARBA00022728"/>
    </source>
</evidence>
<keyword evidence="5" id="KW-0698">rRNA processing</keyword>
<feature type="domain" description="S1 motif" evidence="22">
    <location>
        <begin position="1319"/>
        <end position="1393"/>
    </location>
</feature>
<comment type="function">
    <text evidence="15">Essential for the generation of mature 18S rRNA, specifically necessary for cleavages at sites A0, 1 and 2 of the 47S precursor. Directly interacts with U3 snoRNA.</text>
</comment>
<keyword evidence="11" id="KW-0007">Acetylation</keyword>
<dbReference type="InterPro" id="IPR003029">
    <property type="entry name" value="S1_domain"/>
</dbReference>
<dbReference type="InterPro" id="IPR003107">
    <property type="entry name" value="HAT"/>
</dbReference>
<dbReference type="FunFam" id="2.40.50.140:FF:000159">
    <property type="entry name" value="rRNA biogenesis protein rrp5"/>
    <property type="match status" value="1"/>
</dbReference>
<keyword evidence="7" id="KW-0507">mRNA processing</keyword>
<evidence type="ECO:0000256" key="16">
    <source>
        <dbReference type="ARBA" id="ARBA00062488"/>
    </source>
</evidence>
<dbReference type="FunFam" id="2.40.50.140:FF:000148">
    <property type="entry name" value="protein RRP5 homolog isoform X1"/>
    <property type="match status" value="1"/>
</dbReference>
<evidence type="ECO:0000256" key="13">
    <source>
        <dbReference type="ARBA" id="ARBA00023242"/>
    </source>
</evidence>
<dbReference type="Gene3D" id="1.25.40.10">
    <property type="entry name" value="Tetratricopeptide repeat domain"/>
    <property type="match status" value="2"/>
</dbReference>
<feature type="domain" description="S1 motif" evidence="22">
    <location>
        <begin position="318"/>
        <end position="388"/>
    </location>
</feature>
<evidence type="ECO:0000256" key="11">
    <source>
        <dbReference type="ARBA" id="ARBA00022990"/>
    </source>
</evidence>
<evidence type="ECO:0000256" key="12">
    <source>
        <dbReference type="ARBA" id="ARBA00023187"/>
    </source>
</evidence>
<feature type="domain" description="S1 motif" evidence="22">
    <location>
        <begin position="582"/>
        <end position="651"/>
    </location>
</feature>
<dbReference type="GO" id="GO:0032040">
    <property type="term" value="C:small-subunit processome"/>
    <property type="evidence" value="ECO:0007669"/>
    <property type="project" value="TreeGrafter"/>
</dbReference>
<feature type="region of interest" description="Disordered" evidence="21">
    <location>
        <begin position="1"/>
        <end position="66"/>
    </location>
</feature>
<sequence length="1987" mass="221609">MAKKFQSKKSGDKPTKFLRKPSSKTPFKPKAKQNDAAPSKRLIPPQLENDIPDFPRGGGRALSREEFDEVRAEVDAEFDLEEREANRRRKTGQNRNSAAEDELGSLFGDGITGKLPRFANKITLKNMSPGMKLWGVIAEVNEKDIVVSLPGGIRGLVRASEAVDQFSNDVIGDVESTFLSSMYQVGQLVSCIVLQLDDDKKEKGKRKLWLSMRLSLLHKGFSVDVIQEGMVLSAYVKSIEDHGYMLHFGLPSFTGFMPRNSHSGSRDVNVNIGQLLQGVVKNVDKTRKVVYLSYDPDMVSKCVTKDLKGISIDLLVPGMMVNARVRSTLENGVMLSFLTYFTGTVDMFHLQKTLPTSNWKDDYSQNKKVNARILFIDPSTRAVGLTLNPHLVQNKAPPLLVKTGDIFDHSKVVRVDRGMGLLLEVPSLPIPTPAYVNVSDVADKEVRKLEKSFKEGSQIRVRVLGFRHLEGLATGLVKTSAFEGSVFTHSDVKPGMVVKAKVIAVDSFGAIVQLASGVKALCPLRHMSEFEIVKPRKKFQVGIELVFRVLGCKSKRITVTHKKTLVKSKLPILSSYADATEGLITYGWITKIEKHGCFVRFYNGVQGFAPRFELGLDPGCETSSMYHVEQVIKCRITSSVPASRRINLSFVMTPASFNFEGLVFVVFVFLTDRVSEGMVKPGSLVSGVVERITPHAIIVDVNAIGYTKGTIYPEHLSDNQGLAALMKSVLKPGYEFDQLLVLGRARGLDAGTGIVTVVFVASFSRKKMLADVESSSLILTAKYSLINSAQQLPLDVSQVCPHSVLHGYVCNLIETGCFVRFIGRLTGFAPKNKATDDRKADLSEVFYTGQSVRCNVLDVSSETDRITLSLKQSLCSSMDASFIQEYFLLEEKIAKLQLSDSNGSGLKWVDDFSIGGVIEGIVHEAKDVGVVISYPKYNDIFGFIAHYQLGGITVKAGSKVRAAVLDIARMERLVDLSLKPEFVHRSTEEGSSVQTHKKVYLSSLAPFTCSLLQKRKGGAHRDLEVHQTVNAIIEIVKENYLVLSIPQCNFALGYASVTDYNTQKSRPKKFVNGQSVIATIMALPSPSTSGRLLLLLKSTSEVTESSTSKRLKKKSSYNVGSLVHGEITEIKPLEMRLKFGLGFHGRVHITETDFDSAVEEPFNNFRIGQTLTARILSKANKSEKDKKFCQWELSIKSSMVTGSSEEGDKPIIEDFKFVTGQHVTGFVCKVDKEWVWLTVSRDVRAQLYVLDSACEPNELQEFQKRFLVGKALSGYILSVNKEKKLLRLVLHPLIAVPERELGEDLSSTLNGPISHIAEGQTVGGRISKILPGVGGLLVQIDPHLYGKVHFTELTDIWMSNPLSKYHEGQFVKCEVLEISRSIKGTIHIDLSLRSSSNGKQGHRPAELGDNAHSLSQPVEKIEDLHPDMVVQGYVKNVSPKGCFIMLSRKLDAKILLSKLSEGYVENPEQEFPIGKLVIGKVVSVEPLSKRVEVSLRTSSASKATKYDISKMSSLRVGDIISGTIKRVESYGLFITVEHSNLVGLCHVSELAEDPIDDIEARYRAGEKVAAKILKVDEDRHRISLGMKSSYLAGDHTDDETPQIRKFDDAIEDSDIVAGNDLALLPQTSSAGLTIVDVHYENRKHSVLAEAESRASIPPLEVSLDDIENSAMYITVTENIGNTDITDTIDEKTKRRAMKKAKEQREREIRAAEERLLEKDIPRTADEFEKLVRSSPNSSFVWIKYMAFMLSLADVEKARSIAERALRTINIREETEKLNIWVAYFNLENEYGNPPEEAVVNLFKRALQYCDPKKVHLALLGMYERTEQHKLAVELLDKMVKKFKHSRKVWLRRIQMILKQNQDGVQSLMSRALLCLPRKKHIKFISQTAVLEFKCGVPDRGRSMFEGMLREYPKRTDLWSIYLDQEIRIGDVDVIRALFERAISLSLPPKKMKSLFSKYLGYEKSLGDEERIESVKRKAMEYVESTIA</sequence>
<dbReference type="Pfam" id="PF24685">
    <property type="entry name" value="OB_RRP5_4th"/>
    <property type="match status" value="1"/>
</dbReference>
<evidence type="ECO:0000256" key="4">
    <source>
        <dbReference type="ARBA" id="ARBA00022517"/>
    </source>
</evidence>
<keyword evidence="24" id="KW-1185">Reference proteome</keyword>
<feature type="domain" description="S1 motif" evidence="22">
    <location>
        <begin position="1427"/>
        <end position="1496"/>
    </location>
</feature>
<evidence type="ECO:0000256" key="20">
    <source>
        <dbReference type="ARBA" id="ARBA00080810"/>
    </source>
</evidence>
<dbReference type="FunFam" id="1.25.40.10:FF:000314">
    <property type="entry name" value="rRNA biogenesis protein RRP5"/>
    <property type="match status" value="1"/>
</dbReference>
<feature type="domain" description="S1 motif" evidence="22">
    <location>
        <begin position="682"/>
        <end position="733"/>
    </location>
</feature>
<evidence type="ECO:0000313" key="24">
    <source>
        <dbReference type="Proteomes" id="UP001187471"/>
    </source>
</evidence>
<dbReference type="SMART" id="SM00386">
    <property type="entry name" value="HAT"/>
    <property type="match status" value="6"/>
</dbReference>
<dbReference type="InterPro" id="IPR045209">
    <property type="entry name" value="Rrp5"/>
</dbReference>
<feature type="domain" description="S1 motif" evidence="22">
    <location>
        <begin position="915"/>
        <end position="979"/>
    </location>
</feature>
<gene>
    <name evidence="23" type="ORF">RJ640_029327</name>
</gene>
<dbReference type="CDD" id="cd05695">
    <property type="entry name" value="S1_Rrp5_repeat_hs3"/>
    <property type="match status" value="1"/>
</dbReference>
<dbReference type="Pfam" id="PF24682">
    <property type="entry name" value="OB_RRP5"/>
    <property type="match status" value="1"/>
</dbReference>
<evidence type="ECO:0000256" key="1">
    <source>
        <dbReference type="ARBA" id="ARBA00004604"/>
    </source>
</evidence>
<evidence type="ECO:0000256" key="18">
    <source>
        <dbReference type="ARBA" id="ARBA00073619"/>
    </source>
</evidence>
<accession>A0AA88RMF0</accession>
<dbReference type="FunFam" id="1.25.40.10:FF:000065">
    <property type="entry name" value="Programmed cell death 11"/>
    <property type="match status" value="1"/>
</dbReference>
<dbReference type="CDD" id="cd05703">
    <property type="entry name" value="S1_Rrp5_repeat_hs12_sc9"/>
    <property type="match status" value="1"/>
</dbReference>
<evidence type="ECO:0000256" key="17">
    <source>
        <dbReference type="ARBA" id="ARBA00067510"/>
    </source>
</evidence>
<keyword evidence="14" id="KW-0687">Ribonucleoprotein</keyword>
<comment type="caution">
    <text evidence="23">The sequence shown here is derived from an EMBL/GenBank/DDBJ whole genome shotgun (WGS) entry which is preliminary data.</text>
</comment>
<feature type="domain" description="S1 motif" evidence="22">
    <location>
        <begin position="229"/>
        <end position="295"/>
    </location>
</feature>
<comment type="subcellular location">
    <subcellularLocation>
        <location evidence="1">Nucleus</location>
        <location evidence="1">Nucleolus</location>
    </subcellularLocation>
</comment>
<keyword evidence="13" id="KW-0539">Nucleus</keyword>
<dbReference type="PROSITE" id="PS50126">
    <property type="entry name" value="S1"/>
    <property type="match status" value="14"/>
</dbReference>
<dbReference type="InterPro" id="IPR057302">
    <property type="entry name" value="Rrp5_S1"/>
</dbReference>
<dbReference type="Pfam" id="PF23459">
    <property type="entry name" value="S1_RRP5"/>
    <property type="match status" value="3"/>
</dbReference>
<evidence type="ECO:0000259" key="22">
    <source>
        <dbReference type="PROSITE" id="PS50126"/>
    </source>
</evidence>
<dbReference type="InterPro" id="IPR011990">
    <property type="entry name" value="TPR-like_helical_dom_sf"/>
</dbReference>
<dbReference type="Pfam" id="PF05843">
    <property type="entry name" value="Suf"/>
    <property type="match status" value="1"/>
</dbReference>
<dbReference type="GO" id="GO:0006364">
    <property type="term" value="P:rRNA processing"/>
    <property type="evidence" value="ECO:0007669"/>
    <property type="project" value="UniProtKB-KW"/>
</dbReference>
<dbReference type="SMART" id="SM00316">
    <property type="entry name" value="S1"/>
    <property type="match status" value="14"/>
</dbReference>
<feature type="domain" description="S1 motif" evidence="22">
    <location>
        <begin position="1220"/>
        <end position="1291"/>
    </location>
</feature>
<evidence type="ECO:0000256" key="7">
    <source>
        <dbReference type="ARBA" id="ARBA00022664"/>
    </source>
</evidence>
<organism evidence="23 24">
    <name type="scientific">Escallonia rubra</name>
    <dbReference type="NCBI Taxonomy" id="112253"/>
    <lineage>
        <taxon>Eukaryota</taxon>
        <taxon>Viridiplantae</taxon>
        <taxon>Streptophyta</taxon>
        <taxon>Embryophyta</taxon>
        <taxon>Tracheophyta</taxon>
        <taxon>Spermatophyta</taxon>
        <taxon>Magnoliopsida</taxon>
        <taxon>eudicotyledons</taxon>
        <taxon>Gunneridae</taxon>
        <taxon>Pentapetalae</taxon>
        <taxon>asterids</taxon>
        <taxon>campanulids</taxon>
        <taxon>Escalloniales</taxon>
        <taxon>Escalloniaceae</taxon>
        <taxon>Escallonia</taxon>
    </lineage>
</organism>
<feature type="compositionally biased region" description="Basic residues" evidence="21">
    <location>
        <begin position="16"/>
        <end position="31"/>
    </location>
</feature>
<dbReference type="FunFam" id="2.40.50.140:FF:000155">
    <property type="entry name" value="rRNA biogenesis protein RRP5"/>
    <property type="match status" value="1"/>
</dbReference>
<evidence type="ECO:0000256" key="10">
    <source>
        <dbReference type="ARBA" id="ARBA00022843"/>
    </source>
</evidence>
<evidence type="ECO:0000256" key="5">
    <source>
        <dbReference type="ARBA" id="ARBA00022552"/>
    </source>
</evidence>
<keyword evidence="3" id="KW-1017">Isopeptide bond</keyword>
<dbReference type="PANTHER" id="PTHR23270:SF10">
    <property type="entry name" value="PROTEIN RRP5 HOMOLOG"/>
    <property type="match status" value="1"/>
</dbReference>
<feature type="domain" description="S1 motif" evidence="22">
    <location>
        <begin position="130"/>
        <end position="213"/>
    </location>
</feature>
<keyword evidence="9" id="KW-0677">Repeat</keyword>
<evidence type="ECO:0000256" key="21">
    <source>
        <dbReference type="SAM" id="MobiDB-lite"/>
    </source>
</evidence>
<evidence type="ECO:0000256" key="15">
    <source>
        <dbReference type="ARBA" id="ARBA00059726"/>
    </source>
</evidence>
<dbReference type="InterPro" id="IPR008847">
    <property type="entry name" value="Suf"/>
</dbReference>
<keyword evidence="4" id="KW-0690">Ribosome biogenesis</keyword>
<dbReference type="InterPro" id="IPR048059">
    <property type="entry name" value="Rrp5_S1_rpt_hs1_sc1"/>
</dbReference>
<dbReference type="FunFam" id="2.40.50.140:FF:000103">
    <property type="entry name" value="protein RRP5 homolog"/>
    <property type="match status" value="2"/>
</dbReference>
<dbReference type="CDD" id="cd05694">
    <property type="entry name" value="S1_Rrp5_repeat_hs2_sc2"/>
    <property type="match status" value="1"/>
</dbReference>
<comment type="similarity">
    <text evidence="2">Belongs to the crooked-neck family.</text>
</comment>
<evidence type="ECO:0000256" key="2">
    <source>
        <dbReference type="ARBA" id="ARBA00008644"/>
    </source>
</evidence>
<dbReference type="Pfam" id="PF00575">
    <property type="entry name" value="S1"/>
    <property type="match status" value="3"/>
</dbReference>
<dbReference type="CDD" id="cd05693">
    <property type="entry name" value="S1_Rrp5_repeat_hs1_sc1"/>
    <property type="match status" value="1"/>
</dbReference>
<feature type="domain" description="S1 motif" evidence="22">
    <location>
        <begin position="1517"/>
        <end position="1587"/>
    </location>
</feature>
<dbReference type="Proteomes" id="UP001187471">
    <property type="component" value="Unassembled WGS sequence"/>
</dbReference>
<keyword evidence="8" id="KW-0747">Spliceosome</keyword>
<dbReference type="InterPro" id="IPR012340">
    <property type="entry name" value="NA-bd_OB-fold"/>
</dbReference>
<dbReference type="InterPro" id="IPR055433">
    <property type="entry name" value="HAT_Syf1-like_N"/>
</dbReference>
<evidence type="ECO:0000256" key="3">
    <source>
        <dbReference type="ARBA" id="ARBA00022499"/>
    </source>
</evidence>
<name>A0AA88RMF0_9ASTE</name>
<dbReference type="InterPro" id="IPR057300">
    <property type="entry name" value="OB_Rrp5"/>
</dbReference>
<dbReference type="EMBL" id="JAVXUO010001164">
    <property type="protein sequence ID" value="KAK2985370.1"/>
    <property type="molecule type" value="Genomic_DNA"/>
</dbReference>
<keyword evidence="12" id="KW-0508">mRNA splicing</keyword>
<dbReference type="SUPFAM" id="SSF48452">
    <property type="entry name" value="TPR-like"/>
    <property type="match status" value="2"/>
</dbReference>
<keyword evidence="10" id="KW-0832">Ubl conjugation</keyword>
<keyword evidence="6" id="KW-0597">Phosphoprotein</keyword>
<feature type="domain" description="S1 motif" evidence="22">
    <location>
        <begin position="404"/>
        <end position="464"/>
    </location>
</feature>
<dbReference type="Pfam" id="PF23233">
    <property type="entry name" value="HAT_Syf1_CNRKL1_N"/>
    <property type="match status" value="1"/>
</dbReference>
<evidence type="ECO:0000256" key="9">
    <source>
        <dbReference type="ARBA" id="ARBA00022737"/>
    </source>
</evidence>
<reference evidence="23" key="1">
    <citation type="submission" date="2022-12" db="EMBL/GenBank/DDBJ databases">
        <title>Draft genome assemblies for two species of Escallonia (Escalloniales).</title>
        <authorList>
            <person name="Chanderbali A."/>
            <person name="Dervinis C."/>
            <person name="Anghel I."/>
            <person name="Soltis D."/>
            <person name="Soltis P."/>
            <person name="Zapata F."/>
        </authorList>
    </citation>
    <scope>NUCLEOTIDE SEQUENCE</scope>
    <source>
        <strain evidence="23">UCBG92.1500</strain>
        <tissue evidence="23">Leaf</tissue>
    </source>
</reference>
<dbReference type="SUPFAM" id="SSF50249">
    <property type="entry name" value="Nucleic acid-binding proteins"/>
    <property type="match status" value="12"/>
</dbReference>
<evidence type="ECO:0000313" key="23">
    <source>
        <dbReference type="EMBL" id="KAK2985370.1"/>
    </source>
</evidence>